<name>A0ABV4BP60_9CLOT</name>
<dbReference type="SUPFAM" id="SSF48557">
    <property type="entry name" value="L-aspartase-like"/>
    <property type="match status" value="1"/>
</dbReference>
<dbReference type="GO" id="GO:0004397">
    <property type="term" value="F:histidine ammonia-lyase activity"/>
    <property type="evidence" value="ECO:0007669"/>
    <property type="project" value="UniProtKB-EC"/>
</dbReference>
<proteinExistence type="predicted"/>
<organism evidence="2 3">
    <name type="scientific">Clostridium moutaii</name>
    <dbReference type="NCBI Taxonomy" id="3240932"/>
    <lineage>
        <taxon>Bacteria</taxon>
        <taxon>Bacillati</taxon>
        <taxon>Bacillota</taxon>
        <taxon>Clostridia</taxon>
        <taxon>Eubacteriales</taxon>
        <taxon>Clostridiaceae</taxon>
        <taxon>Clostridium</taxon>
    </lineage>
</organism>
<dbReference type="Proteomes" id="UP001564657">
    <property type="component" value="Unassembled WGS sequence"/>
</dbReference>
<protein>
    <submittedName>
        <fullName evidence="2">Histidine ammonia-lyase</fullName>
        <ecNumber evidence="2">4.3.1.3</ecNumber>
    </submittedName>
</protein>
<dbReference type="EC" id="4.3.1.3" evidence="2"/>
<evidence type="ECO:0000313" key="3">
    <source>
        <dbReference type="Proteomes" id="UP001564657"/>
    </source>
</evidence>
<dbReference type="InterPro" id="IPR001106">
    <property type="entry name" value="Aromatic_Lyase"/>
</dbReference>
<dbReference type="InterPro" id="IPR008948">
    <property type="entry name" value="L-Aspartase-like"/>
</dbReference>
<sequence length="507" mass="56495">MKDETIILTGNNLTIEHIAKIACEGTKIKISEEAWKRVEDSRKLVFDLADSDIPIYGFTTGVGWNKDKRVFKEFFKQYNENLIHCHTLGVLPEASQKEVRAVMLARLNPLLLGATGIQPAIVNMYQNMLNFGVHPVLPERGSVGEGDITCLSHIGLAMIGEGEVYYNGNKMPASEALKKVGLKPVILGPKDGLAIVSSNALSAGQGALVVKEVKDLIKIADAIYALSLEGLNGNTSPLDAKVHEMRRFPGQIISARNMRAYLEGSYLWDKDRKPKALQDPLSYRGAANIHGSLRDALEYVEKYLLLHINTSDDNPCVMVKERRIESCSNFEVATWVTGFEMLGIMLSHVSKVSCYRTIKLSTPYFTNLPRFLSPADDVICYGTIQKVFVSLDSEIRHLSNNASSDYFSMAGDIEDHACNSVYVVQKTRKIVDDLVYILAIEAMHSSQAVDLRKNPNLGKGSKAVYKAIRSEIPFYDRDRNISEDIRKAYNIIKSGKMLKMLMASMME</sequence>
<dbReference type="Pfam" id="PF00221">
    <property type="entry name" value="Lyase_aromatic"/>
    <property type="match status" value="1"/>
</dbReference>
<dbReference type="RefSeq" id="WP_369703907.1">
    <property type="nucleotide sequence ID" value="NZ_JBGEWD010000005.1"/>
</dbReference>
<gene>
    <name evidence="2" type="primary">hutH</name>
    <name evidence="2" type="ORF">AB8U03_07390</name>
</gene>
<dbReference type="Gene3D" id="1.20.200.10">
    <property type="entry name" value="Fumarase/aspartase (Central domain)"/>
    <property type="match status" value="1"/>
</dbReference>
<accession>A0ABV4BP60</accession>
<dbReference type="CDD" id="cd00332">
    <property type="entry name" value="PAL-HAL"/>
    <property type="match status" value="1"/>
</dbReference>
<reference evidence="2 3" key="1">
    <citation type="submission" date="2024-08" db="EMBL/GenBank/DDBJ databases">
        <title>Clostridium lapicellarii sp. nov., and Clostridium renhuaiense sp. nov., two species isolated from the mud in a fermentation cellar used for producing sauce-flavour Chinese liquors.</title>
        <authorList>
            <person name="Yang F."/>
            <person name="Wang H."/>
            <person name="Chen L.Q."/>
            <person name="Zhou N."/>
            <person name="Lu J.J."/>
            <person name="Pu X.X."/>
            <person name="Wan B."/>
            <person name="Wang L."/>
            <person name="Liu S.J."/>
        </authorList>
    </citation>
    <scope>NUCLEOTIDE SEQUENCE [LARGE SCALE GENOMIC DNA]</scope>
    <source>
        <strain evidence="2 3">MT-5</strain>
    </source>
</reference>
<dbReference type="EMBL" id="JBGEWD010000005">
    <property type="protein sequence ID" value="MEY8000022.1"/>
    <property type="molecule type" value="Genomic_DNA"/>
</dbReference>
<dbReference type="Gene3D" id="1.10.275.10">
    <property type="entry name" value="Fumarase/aspartase (N-terminal domain)"/>
    <property type="match status" value="1"/>
</dbReference>
<evidence type="ECO:0000256" key="1">
    <source>
        <dbReference type="ARBA" id="ARBA00023239"/>
    </source>
</evidence>
<comment type="caution">
    <text evidence="2">The sequence shown here is derived from an EMBL/GenBank/DDBJ whole genome shotgun (WGS) entry which is preliminary data.</text>
</comment>
<dbReference type="InterPro" id="IPR024083">
    <property type="entry name" value="Fumarase/histidase_N"/>
</dbReference>
<keyword evidence="1 2" id="KW-0456">Lyase</keyword>
<dbReference type="PANTHER" id="PTHR10362">
    <property type="entry name" value="HISTIDINE AMMONIA-LYASE"/>
    <property type="match status" value="1"/>
</dbReference>
<keyword evidence="3" id="KW-1185">Reference proteome</keyword>
<evidence type="ECO:0000313" key="2">
    <source>
        <dbReference type="EMBL" id="MEY8000022.1"/>
    </source>
</evidence>